<keyword evidence="2" id="KW-1133">Transmembrane helix</keyword>
<proteinExistence type="predicted"/>
<feature type="region of interest" description="Disordered" evidence="1">
    <location>
        <begin position="34"/>
        <end position="61"/>
    </location>
</feature>
<keyword evidence="4" id="KW-1185">Reference proteome</keyword>
<evidence type="ECO:0000256" key="1">
    <source>
        <dbReference type="SAM" id="MobiDB-lite"/>
    </source>
</evidence>
<reference evidence="3 4" key="1">
    <citation type="submission" date="2016-12" db="EMBL/GenBank/DDBJ databases">
        <authorList>
            <person name="Song W.-J."/>
            <person name="Kurnit D.M."/>
        </authorList>
    </citation>
    <scope>NUCLEOTIDE SEQUENCE [LARGE SCALE GENOMIC DNA]</scope>
    <source>
        <strain evidence="3 4">STM7296</strain>
    </source>
</reference>
<dbReference type="AlphaFoldDB" id="A0A1N7S605"/>
<organism evidence="3 4">
    <name type="scientific">Paraburkholderia ribeironis</name>
    <dbReference type="NCBI Taxonomy" id="1247936"/>
    <lineage>
        <taxon>Bacteria</taxon>
        <taxon>Pseudomonadati</taxon>
        <taxon>Pseudomonadota</taxon>
        <taxon>Betaproteobacteria</taxon>
        <taxon>Burkholderiales</taxon>
        <taxon>Burkholderiaceae</taxon>
        <taxon>Paraburkholderia</taxon>
    </lineage>
</organism>
<evidence type="ECO:0000313" key="3">
    <source>
        <dbReference type="EMBL" id="SIT42844.1"/>
    </source>
</evidence>
<evidence type="ECO:0000313" key="4">
    <source>
        <dbReference type="Proteomes" id="UP000187012"/>
    </source>
</evidence>
<dbReference type="Proteomes" id="UP000187012">
    <property type="component" value="Unassembled WGS sequence"/>
</dbReference>
<name>A0A1N7S605_9BURK</name>
<accession>A0A1N7S605</accession>
<evidence type="ECO:0000256" key="2">
    <source>
        <dbReference type="SAM" id="Phobius"/>
    </source>
</evidence>
<protein>
    <submittedName>
        <fullName evidence="3">Uncharacterized protein</fullName>
    </submittedName>
</protein>
<keyword evidence="2" id="KW-0812">Transmembrane</keyword>
<sequence length="61" mass="6695">MELLLPAAVEPAELLLLLAFLLPLAWVAAVLLEPSLPPPPPHPASTRERVESRRSCDFINL</sequence>
<keyword evidence="2" id="KW-0472">Membrane</keyword>
<feature type="transmembrane region" description="Helical" evidence="2">
    <location>
        <begin position="12"/>
        <end position="32"/>
    </location>
</feature>
<gene>
    <name evidence="3" type="ORF">BN2475_380123</name>
</gene>
<feature type="compositionally biased region" description="Basic and acidic residues" evidence="1">
    <location>
        <begin position="45"/>
        <end position="61"/>
    </location>
</feature>
<dbReference type="EMBL" id="CYGX02000038">
    <property type="protein sequence ID" value="SIT42844.1"/>
    <property type="molecule type" value="Genomic_DNA"/>
</dbReference>